<comment type="similarity">
    <text evidence="1">Belongs to the short-chain dehydrogenases/reductases (SDR) family.</text>
</comment>
<dbReference type="Proteomes" id="UP000444960">
    <property type="component" value="Unassembled WGS sequence"/>
</dbReference>
<name>A0A7I9V548_9ACTN</name>
<dbReference type="PANTHER" id="PTHR43639">
    <property type="entry name" value="OXIDOREDUCTASE, SHORT-CHAIN DEHYDROGENASE/REDUCTASE FAMILY (AFU_ORTHOLOGUE AFUA_5G02870)"/>
    <property type="match status" value="1"/>
</dbReference>
<evidence type="ECO:0000256" key="1">
    <source>
        <dbReference type="ARBA" id="ARBA00006484"/>
    </source>
</evidence>
<dbReference type="RefSeq" id="WP_161894424.1">
    <property type="nucleotide sequence ID" value="NZ_BJOV01000002.1"/>
</dbReference>
<gene>
    <name evidence="3" type="ORF">nbrc107696_09850</name>
</gene>
<dbReference type="PRINTS" id="PR00081">
    <property type="entry name" value="GDHRDH"/>
</dbReference>
<dbReference type="AlphaFoldDB" id="A0A7I9V548"/>
<dbReference type="Gene3D" id="3.40.50.720">
    <property type="entry name" value="NAD(P)-binding Rossmann-like Domain"/>
    <property type="match status" value="1"/>
</dbReference>
<evidence type="ECO:0000313" key="3">
    <source>
        <dbReference type="EMBL" id="GEE00539.1"/>
    </source>
</evidence>
<evidence type="ECO:0000313" key="4">
    <source>
        <dbReference type="Proteomes" id="UP000444960"/>
    </source>
</evidence>
<dbReference type="EMBL" id="BJOV01000002">
    <property type="protein sequence ID" value="GEE00539.1"/>
    <property type="molecule type" value="Genomic_DNA"/>
</dbReference>
<sequence>MNVLVIGGSRGLGRAVAAGLAVDGGIVFINNRALDRETRETVLMVEAAGARAVPVPGDVSTPDGARTVLDAVKEHTDRIDVLVHSAVAGVPTRALNADADDLRHVTEVNALSVLYVVQQALPLLGAGSSVVYLSSRGARIALPHYVTVGASKAMGEALIRYLSVELAEIGARANVVAPTALDTPGFREIFGDDADRRLAIAGQRSPSGRAVDCDDVVDVVKYLASPGASMVQGQTIVLDGGSLLVG</sequence>
<dbReference type="Pfam" id="PF13561">
    <property type="entry name" value="adh_short_C2"/>
    <property type="match status" value="1"/>
</dbReference>
<dbReference type="PANTHER" id="PTHR43639:SF1">
    <property type="entry name" value="SHORT-CHAIN DEHYDROGENASE_REDUCTASE FAMILY PROTEIN"/>
    <property type="match status" value="1"/>
</dbReference>
<dbReference type="InterPro" id="IPR002347">
    <property type="entry name" value="SDR_fam"/>
</dbReference>
<dbReference type="OrthoDB" id="517007at2"/>
<keyword evidence="4" id="KW-1185">Reference proteome</keyword>
<dbReference type="SUPFAM" id="SSF51735">
    <property type="entry name" value="NAD(P)-binding Rossmann-fold domains"/>
    <property type="match status" value="1"/>
</dbReference>
<accession>A0A7I9V548</accession>
<comment type="caution">
    <text evidence="3">The sequence shown here is derived from an EMBL/GenBank/DDBJ whole genome shotgun (WGS) entry which is preliminary data.</text>
</comment>
<proteinExistence type="inferred from homology"/>
<protein>
    <submittedName>
        <fullName evidence="3">Short-chain dehydrogenase</fullName>
    </submittedName>
</protein>
<evidence type="ECO:0000256" key="2">
    <source>
        <dbReference type="ARBA" id="ARBA00023002"/>
    </source>
</evidence>
<organism evidence="3 4">
    <name type="scientific">Gordonia spumicola</name>
    <dbReference type="NCBI Taxonomy" id="589161"/>
    <lineage>
        <taxon>Bacteria</taxon>
        <taxon>Bacillati</taxon>
        <taxon>Actinomycetota</taxon>
        <taxon>Actinomycetes</taxon>
        <taxon>Mycobacteriales</taxon>
        <taxon>Gordoniaceae</taxon>
        <taxon>Gordonia</taxon>
    </lineage>
</organism>
<reference evidence="4" key="1">
    <citation type="submission" date="2019-06" db="EMBL/GenBank/DDBJ databases">
        <title>Gordonia isolated from sludge of a wastewater treatment plant.</title>
        <authorList>
            <person name="Tamura T."/>
            <person name="Aoyama K."/>
            <person name="Kang Y."/>
            <person name="Saito S."/>
            <person name="Akiyama N."/>
            <person name="Yazawa K."/>
            <person name="Gonoi T."/>
            <person name="Mikami Y."/>
        </authorList>
    </citation>
    <scope>NUCLEOTIDE SEQUENCE [LARGE SCALE GENOMIC DNA]</scope>
    <source>
        <strain evidence="4">NBRC 107696</strain>
    </source>
</reference>
<dbReference type="GO" id="GO:0016491">
    <property type="term" value="F:oxidoreductase activity"/>
    <property type="evidence" value="ECO:0007669"/>
    <property type="project" value="UniProtKB-KW"/>
</dbReference>
<dbReference type="InterPro" id="IPR036291">
    <property type="entry name" value="NAD(P)-bd_dom_sf"/>
</dbReference>
<keyword evidence="2" id="KW-0560">Oxidoreductase</keyword>